<feature type="transmembrane region" description="Helical" evidence="6">
    <location>
        <begin position="159"/>
        <end position="176"/>
    </location>
</feature>
<sequence>MLDDSKKEYLRHSGLNLLYIVLWYLFAFSLSLYNKWIFSSSFPFPLFMTSWHMLMQWLLSWMLLSIVPSLRTTTNLSTIEYVKKIVPCSLSTALDIGLSNLSLKTITLTFYTMCKSSSLIWVLLFAFIFRLEKPSFSIAGIILVIAVGVIMMVSAETNFVLSGAIQVLLATAAGGLRWSLTQILLKNSQNGLNNPVIILYYLAPVMFACLIILSLIFESWSDIAQSDYFIHGTLSTIKSIVMIVSPGFLAFGMVLSEFKLIARSSIITMSIAGIFKELLTIFLSSVIFGDILTPINITGMAITIIGILIYNYLKYYQTMNAKSYEQVQTNEPIFDLEDINVSNPTENTSIPQESISNSTKITL</sequence>
<accession>A0A4T0MRC0</accession>
<evidence type="ECO:0000313" key="15">
    <source>
        <dbReference type="Proteomes" id="UP000310708"/>
    </source>
</evidence>
<evidence type="ECO:0000313" key="11">
    <source>
        <dbReference type="EMBL" id="TIC63669.1"/>
    </source>
</evidence>
<evidence type="ECO:0000313" key="9">
    <source>
        <dbReference type="EMBL" id="TIC28285.1"/>
    </source>
</evidence>
<evidence type="ECO:0000256" key="6">
    <source>
        <dbReference type="SAM" id="Phobius"/>
    </source>
</evidence>
<dbReference type="Proteomes" id="UP000310685">
    <property type="component" value="Unassembled WGS sequence"/>
</dbReference>
<dbReference type="EMBL" id="SPRO01000042">
    <property type="protein sequence ID" value="TIC28285.1"/>
    <property type="molecule type" value="Genomic_DNA"/>
</dbReference>
<evidence type="ECO:0000313" key="14">
    <source>
        <dbReference type="Proteomes" id="UP000310685"/>
    </source>
</evidence>
<feature type="transmembrane region" description="Helical" evidence="6">
    <location>
        <begin position="108"/>
        <end position="129"/>
    </location>
</feature>
<feature type="region of interest" description="Disordered" evidence="5">
    <location>
        <begin position="344"/>
        <end position="363"/>
    </location>
</feature>
<dbReference type="Proteomes" id="UP000305647">
    <property type="component" value="Unassembled WGS sequence"/>
</dbReference>
<dbReference type="InterPro" id="IPR004853">
    <property type="entry name" value="Sugar_P_trans_dom"/>
</dbReference>
<feature type="transmembrane region" description="Helical" evidence="6">
    <location>
        <begin position="136"/>
        <end position="153"/>
    </location>
</feature>
<evidence type="ECO:0000256" key="4">
    <source>
        <dbReference type="ARBA" id="ARBA00023136"/>
    </source>
</evidence>
<evidence type="ECO:0000313" key="8">
    <source>
        <dbReference type="EMBL" id="TIB76550.1"/>
    </source>
</evidence>
<proteinExistence type="predicted"/>
<dbReference type="Proteomes" id="UP000310708">
    <property type="component" value="Unassembled WGS sequence"/>
</dbReference>
<feature type="transmembrane region" description="Helical" evidence="6">
    <location>
        <begin position="294"/>
        <end position="313"/>
    </location>
</feature>
<evidence type="ECO:0000313" key="12">
    <source>
        <dbReference type="Proteomes" id="UP000305647"/>
    </source>
</evidence>
<evidence type="ECO:0000313" key="13">
    <source>
        <dbReference type="Proteomes" id="UP000309601"/>
    </source>
</evidence>
<reference evidence="12 13" key="1">
    <citation type="submission" date="2019-03" db="EMBL/GenBank/DDBJ databases">
        <title>Sequencing 25 genomes of Wallemia mellicola.</title>
        <authorList>
            <person name="Gostincar C."/>
        </authorList>
    </citation>
    <scope>NUCLEOTIDE SEQUENCE [LARGE SCALE GENOMIC DNA]</scope>
    <source>
        <strain evidence="10 13">EXF-1274</strain>
        <strain evidence="8 14">EXF-6152</strain>
        <strain evidence="11 15">EXF-757</strain>
        <strain evidence="9 12">EXF-8738</strain>
    </source>
</reference>
<comment type="subcellular location">
    <subcellularLocation>
        <location evidence="1">Membrane</location>
        <topology evidence="1">Multi-pass membrane protein</topology>
    </subcellularLocation>
</comment>
<keyword evidence="2 6" id="KW-0812">Transmembrane</keyword>
<feature type="transmembrane region" description="Helical" evidence="6">
    <location>
        <begin position="266"/>
        <end position="288"/>
    </location>
</feature>
<evidence type="ECO:0000259" key="7">
    <source>
        <dbReference type="Pfam" id="PF03151"/>
    </source>
</evidence>
<feature type="transmembrane region" description="Helical" evidence="6">
    <location>
        <begin position="197"/>
        <end position="217"/>
    </location>
</feature>
<feature type="domain" description="Sugar phosphate transporter" evidence="7">
    <location>
        <begin position="17"/>
        <end position="311"/>
    </location>
</feature>
<feature type="transmembrane region" description="Helical" evidence="6">
    <location>
        <begin position="15"/>
        <end position="34"/>
    </location>
</feature>
<dbReference type="Pfam" id="PF03151">
    <property type="entry name" value="TPT"/>
    <property type="match status" value="1"/>
</dbReference>
<dbReference type="PANTHER" id="PTHR11132">
    <property type="entry name" value="SOLUTE CARRIER FAMILY 35"/>
    <property type="match status" value="1"/>
</dbReference>
<dbReference type="AlphaFoldDB" id="A0A4T0MRC0"/>
<evidence type="ECO:0000256" key="3">
    <source>
        <dbReference type="ARBA" id="ARBA00022989"/>
    </source>
</evidence>
<dbReference type="Proteomes" id="UP000309601">
    <property type="component" value="Unassembled WGS sequence"/>
</dbReference>
<organism evidence="9 12">
    <name type="scientific">Wallemia mellicola</name>
    <dbReference type="NCBI Taxonomy" id="1708541"/>
    <lineage>
        <taxon>Eukaryota</taxon>
        <taxon>Fungi</taxon>
        <taxon>Dikarya</taxon>
        <taxon>Basidiomycota</taxon>
        <taxon>Wallemiomycotina</taxon>
        <taxon>Wallemiomycetes</taxon>
        <taxon>Wallemiales</taxon>
        <taxon>Wallemiaceae</taxon>
        <taxon>Wallemia</taxon>
    </lineage>
</organism>
<evidence type="ECO:0000256" key="5">
    <source>
        <dbReference type="SAM" id="MobiDB-lite"/>
    </source>
</evidence>
<dbReference type="EMBL" id="SPRW01000044">
    <property type="protein sequence ID" value="TIC62649.1"/>
    <property type="molecule type" value="Genomic_DNA"/>
</dbReference>
<comment type="caution">
    <text evidence="9">The sequence shown here is derived from an EMBL/GenBank/DDBJ whole genome shotgun (WGS) entry which is preliminary data.</text>
</comment>
<keyword evidence="3 6" id="KW-1133">Transmembrane helix</keyword>
<keyword evidence="4 6" id="KW-0472">Membrane</keyword>
<dbReference type="OMA" id="WLMKSFP"/>
<evidence type="ECO:0000313" key="10">
    <source>
        <dbReference type="EMBL" id="TIC62649.1"/>
    </source>
</evidence>
<evidence type="ECO:0000256" key="1">
    <source>
        <dbReference type="ARBA" id="ARBA00004141"/>
    </source>
</evidence>
<dbReference type="EMBL" id="SPRC01000044">
    <property type="protein sequence ID" value="TIB76550.1"/>
    <property type="molecule type" value="Genomic_DNA"/>
</dbReference>
<protein>
    <submittedName>
        <fullName evidence="9">TPT-domain-containing protein</fullName>
    </submittedName>
</protein>
<dbReference type="InterPro" id="IPR050186">
    <property type="entry name" value="TPT_transporter"/>
</dbReference>
<dbReference type="EMBL" id="SPRX01000044">
    <property type="protein sequence ID" value="TIC63669.1"/>
    <property type="molecule type" value="Genomic_DNA"/>
</dbReference>
<feature type="transmembrane region" description="Helical" evidence="6">
    <location>
        <begin position="229"/>
        <end position="254"/>
    </location>
</feature>
<feature type="transmembrane region" description="Helical" evidence="6">
    <location>
        <begin position="46"/>
        <end position="67"/>
    </location>
</feature>
<dbReference type="GO" id="GO:0016020">
    <property type="term" value="C:membrane"/>
    <property type="evidence" value="ECO:0007669"/>
    <property type="project" value="UniProtKB-SubCell"/>
</dbReference>
<evidence type="ECO:0000256" key="2">
    <source>
        <dbReference type="ARBA" id="ARBA00022692"/>
    </source>
</evidence>
<name>A0A4T0MRC0_9BASI</name>
<gene>
    <name evidence="11" type="ORF">E3Q01_03238</name>
    <name evidence="10" type="ORF">E3Q02_03392</name>
    <name evidence="9" type="ORF">E3Q10_03283</name>
    <name evidence="8" type="ORF">E3Q22_03467</name>
</gene>